<dbReference type="InterPro" id="IPR001494">
    <property type="entry name" value="Importin-beta_N"/>
</dbReference>
<dbReference type="PROSITE" id="PS50166">
    <property type="entry name" value="IMPORTIN_B_NT"/>
    <property type="match status" value="1"/>
</dbReference>
<reference evidence="6" key="1">
    <citation type="submission" date="2015-10" db="EMBL/GenBank/DDBJ databases">
        <authorList>
            <person name="Devillers H."/>
        </authorList>
    </citation>
    <scope>NUCLEOTIDE SEQUENCE [LARGE SCALE GENOMIC DNA]</scope>
</reference>
<evidence type="ECO:0000256" key="2">
    <source>
        <dbReference type="ARBA" id="ARBA00022448"/>
    </source>
</evidence>
<gene>
    <name evidence="5" type="ORF">LAQU0_S14e01002g</name>
</gene>
<dbReference type="EMBL" id="LN890536">
    <property type="protein sequence ID" value="CUS24139.1"/>
    <property type="molecule type" value="Genomic_DNA"/>
</dbReference>
<dbReference type="Pfam" id="PF03810">
    <property type="entry name" value="IBN_N"/>
    <property type="match status" value="1"/>
</dbReference>
<evidence type="ECO:0000256" key="3">
    <source>
        <dbReference type="ARBA" id="ARBA00023242"/>
    </source>
</evidence>
<comment type="subcellular location">
    <subcellularLocation>
        <location evidence="1">Nucleus</location>
    </subcellularLocation>
</comment>
<dbReference type="OrthoDB" id="760868at2759"/>
<dbReference type="PANTHER" id="PTHR10997">
    <property type="entry name" value="IMPORTIN-7, 8, 11"/>
    <property type="match status" value="1"/>
</dbReference>
<dbReference type="Gene3D" id="1.25.10.10">
    <property type="entry name" value="Leucine-rich Repeat Variant"/>
    <property type="match status" value="1"/>
</dbReference>
<dbReference type="SMART" id="SM00913">
    <property type="entry name" value="IBN_N"/>
    <property type="match status" value="1"/>
</dbReference>
<dbReference type="Proteomes" id="UP000236544">
    <property type="component" value="Unassembled WGS sequence"/>
</dbReference>
<dbReference type="AlphaFoldDB" id="A0A0P1KXJ8"/>
<dbReference type="InterPro" id="IPR016024">
    <property type="entry name" value="ARM-type_fold"/>
</dbReference>
<protein>
    <submittedName>
        <fullName evidence="5">LAQU0S14e01002g1_1</fullName>
    </submittedName>
</protein>
<keyword evidence="3" id="KW-0539">Nucleus</keyword>
<evidence type="ECO:0000256" key="1">
    <source>
        <dbReference type="ARBA" id="ARBA00004123"/>
    </source>
</evidence>
<dbReference type="InterPro" id="IPR011989">
    <property type="entry name" value="ARM-like"/>
</dbReference>
<evidence type="ECO:0000313" key="5">
    <source>
        <dbReference type="EMBL" id="CUS24139.1"/>
    </source>
</evidence>
<name>A0A0P1KXJ8_9SACH</name>
<dbReference type="PANTHER" id="PTHR10997:SF28">
    <property type="entry name" value="IMPORTIN BETA SMX1"/>
    <property type="match status" value="1"/>
</dbReference>
<dbReference type="GO" id="GO:0005829">
    <property type="term" value="C:cytosol"/>
    <property type="evidence" value="ECO:0007669"/>
    <property type="project" value="TreeGrafter"/>
</dbReference>
<proteinExistence type="predicted"/>
<accession>A0A0P1KXJ8</accession>
<dbReference type="GO" id="GO:0031267">
    <property type="term" value="F:small GTPase binding"/>
    <property type="evidence" value="ECO:0007669"/>
    <property type="project" value="InterPro"/>
</dbReference>
<evidence type="ECO:0000313" key="6">
    <source>
        <dbReference type="Proteomes" id="UP000236544"/>
    </source>
</evidence>
<organism evidence="5 6">
    <name type="scientific">Lachancea quebecensis</name>
    <dbReference type="NCBI Taxonomy" id="1654605"/>
    <lineage>
        <taxon>Eukaryota</taxon>
        <taxon>Fungi</taxon>
        <taxon>Dikarya</taxon>
        <taxon>Ascomycota</taxon>
        <taxon>Saccharomycotina</taxon>
        <taxon>Saccharomycetes</taxon>
        <taxon>Saccharomycetales</taxon>
        <taxon>Saccharomycetaceae</taxon>
        <taxon>Lachancea</taxon>
    </lineage>
</organism>
<evidence type="ECO:0000259" key="4">
    <source>
        <dbReference type="PROSITE" id="PS50166"/>
    </source>
</evidence>
<feature type="domain" description="Importin N-terminal" evidence="4">
    <location>
        <begin position="25"/>
        <end position="97"/>
    </location>
</feature>
<dbReference type="GO" id="GO:0005635">
    <property type="term" value="C:nuclear envelope"/>
    <property type="evidence" value="ECO:0007669"/>
    <property type="project" value="TreeGrafter"/>
</dbReference>
<sequence length="950" mass="107883">MLDQNAILGAFNRTMASDAVAIKQAEQELFQMQKEPGFTTFLLNAATDESIPLNVRISCAIYMKNKIQRCWSSKRDDAILPQEQSVLKDTLIQSLIRNSENSHIKPYLTESVRGILENNEKWDLILPINELLSSNDPKFVYPGLLLLFEVCIHHRWEMPDNRGYIDEVVMRVFPVVETIASQLIQENDYRSNELLYLILKSFKYACLNNFPRYFSNAEKLQSWIQLHLFLCSKPLPQEVLNLEPADRSLDKRVKCNKWAFGNLSRFLMKYSRTTKTVTKEFVGYIFDQIVPTILGEYFKTIESWGSGSLWLSDASLYYMIEFLEKCMTTDSLWSLIQPHLESIITYVIFPCLSADEESVTLFEDDPEEYTRRYFDVNKEGTTADVASTDFIFVIGHKRFEEVSKILPLINSVFNEFAEKKDLPSAYREEGALRLLSSLCGFLAENDSPVKNELEGIFEHFVLPLLTQQKYPFLIARALETIAIHQQAFTDMNVLSKIYEAVYISFMNSEYLPIQVEASDALKTLVVSNPNIHPHISSQVPGIMEKLLKLSKEFEIDILSEVMESFVERFADELTPFAQDLAANLAEQFVMLGQSIVESSSGNYSTADQDQEIQASALLQTMTTMVMSMNKVSLVDKFMPVVKFILVHAQITFLSEAVDLMDSLALSSKAMFNKFTPEIWEMLHDVLDSCQTYALEYFESFQVFFETVVTYGFPSDNTYAPAFLEVLSHAMGSEVDFDVESAFDILLFYVLAMKENPLFEKALTVAGTEDSELELDDTLIVKLFLAGLFTSPLETLQVCEQQGVTLDLLQKWFTCNFSSVFTIKLQLVAIISVFGLPELPSCVSGFIPQLSDKLVTLTTSLPDAIRKRDAVSKGELGGSSFEGDDGTDFFEELEDDFKESCLDDINCFQQVHVLFSQLQAGNPGLYQQITGSLSDDKLDTLKTILEFVAHN</sequence>
<keyword evidence="2" id="KW-0813">Transport</keyword>
<dbReference type="GO" id="GO:0006606">
    <property type="term" value="P:protein import into nucleus"/>
    <property type="evidence" value="ECO:0007669"/>
    <property type="project" value="TreeGrafter"/>
</dbReference>
<dbReference type="SUPFAM" id="SSF48371">
    <property type="entry name" value="ARM repeat"/>
    <property type="match status" value="1"/>
</dbReference>
<keyword evidence="6" id="KW-1185">Reference proteome</keyword>